<keyword evidence="2" id="KW-0489">Methyltransferase</keyword>
<dbReference type="Pfam" id="PF08241">
    <property type="entry name" value="Methyltransf_11"/>
    <property type="match status" value="1"/>
</dbReference>
<dbReference type="STRING" id="1367849.GCA_000518585_03779"/>
<keyword evidence="2" id="KW-0808">Transferase</keyword>
<gene>
    <name evidence="2" type="ORF">CFBP5473_19725</name>
    <name evidence="3" type="ORF">J5285_18630</name>
</gene>
<dbReference type="InterPro" id="IPR013216">
    <property type="entry name" value="Methyltransf_11"/>
</dbReference>
<dbReference type="EMBL" id="CP039692">
    <property type="protein sequence ID" value="QCJ00160.1"/>
    <property type="molecule type" value="Genomic_DNA"/>
</dbReference>
<name>A0A4D7DZ21_9HYPH</name>
<evidence type="ECO:0000313" key="5">
    <source>
        <dbReference type="Proteomes" id="UP000826513"/>
    </source>
</evidence>
<evidence type="ECO:0000313" key="4">
    <source>
        <dbReference type="Proteomes" id="UP000298545"/>
    </source>
</evidence>
<dbReference type="RefSeq" id="WP_027676359.1">
    <property type="nucleotide sequence ID" value="NZ_CP039692.1"/>
</dbReference>
<dbReference type="PANTHER" id="PTHR43591">
    <property type="entry name" value="METHYLTRANSFERASE"/>
    <property type="match status" value="1"/>
</dbReference>
<dbReference type="KEGG" id="alf:CFBP5473_19725"/>
<dbReference type="CDD" id="cd02440">
    <property type="entry name" value="AdoMet_MTases"/>
    <property type="match status" value="1"/>
</dbReference>
<accession>A0A4D7DZ21</accession>
<keyword evidence="5" id="KW-1185">Reference proteome</keyword>
<dbReference type="Gene3D" id="3.40.50.150">
    <property type="entry name" value="Vaccinia Virus protein VP39"/>
    <property type="match status" value="1"/>
</dbReference>
<organism evidence="2 4">
    <name type="scientific">Agrobacterium larrymoorei</name>
    <dbReference type="NCBI Taxonomy" id="160699"/>
    <lineage>
        <taxon>Bacteria</taxon>
        <taxon>Pseudomonadati</taxon>
        <taxon>Pseudomonadota</taxon>
        <taxon>Alphaproteobacteria</taxon>
        <taxon>Hyphomicrobiales</taxon>
        <taxon>Rhizobiaceae</taxon>
        <taxon>Rhizobium/Agrobacterium group</taxon>
        <taxon>Agrobacterium</taxon>
    </lineage>
</organism>
<proteinExistence type="predicted"/>
<sequence>MNVEKRTQQKKAYKIWAPVYDNIYKGFLDRAQRELAHRAGQGGRDILEIGVGTGLVLPHYPRESVVTGIDISEEMLGKAKAKMARGDLPHVRELKVMDACHLQFEDGSFDVVTLPFVITLVPDTEQLLSECVRVLRPGGQIVIVIVSKISKGGGISGFVEDAVSPIAERVGLSTAYRLDKIEAWIGKHGNGFKLVENEAIPPFGFFRLLRLKRSLE</sequence>
<dbReference type="PANTHER" id="PTHR43591:SF110">
    <property type="entry name" value="RHODANESE DOMAIN-CONTAINING PROTEIN"/>
    <property type="match status" value="1"/>
</dbReference>
<reference evidence="3 5" key="2">
    <citation type="submission" date="2021-03" db="EMBL/GenBank/DDBJ databases">
        <title>Rapid diversification of plasmids in a genus of pathogenic and nitrogen fixing bacteria.</title>
        <authorList>
            <person name="Weisberg A.J."/>
            <person name="Miller M."/>
            <person name="Ream W."/>
            <person name="Grunwald N.J."/>
            <person name="Chang J.H."/>
        </authorList>
    </citation>
    <scope>NUCLEOTIDE SEQUENCE [LARGE SCALE GENOMIC DNA]</scope>
    <source>
        <strain evidence="3 5">AF3.44</strain>
    </source>
</reference>
<reference evidence="2 4" key="1">
    <citation type="submission" date="2019-04" db="EMBL/GenBank/DDBJ databases">
        <title>Complete genome sequence of Agrobacterium larrymoorei CFBP5473.</title>
        <authorList>
            <person name="Haryono M."/>
            <person name="Chou L."/>
            <person name="Lin Y.-C."/>
            <person name="Lai E.-M."/>
            <person name="Kuo C.-H."/>
        </authorList>
    </citation>
    <scope>NUCLEOTIDE SEQUENCE [LARGE SCALE GENOMIC DNA]</scope>
    <source>
        <strain evidence="2 4">CFBP5473</strain>
    </source>
</reference>
<dbReference type="Proteomes" id="UP000298545">
    <property type="component" value="Chromosome linear"/>
</dbReference>
<dbReference type="AlphaFoldDB" id="A0A4D7DZ21"/>
<dbReference type="Proteomes" id="UP000826513">
    <property type="component" value="Chromosome 2"/>
</dbReference>
<dbReference type="InterPro" id="IPR029063">
    <property type="entry name" value="SAM-dependent_MTases_sf"/>
</dbReference>
<evidence type="ECO:0000259" key="1">
    <source>
        <dbReference type="Pfam" id="PF08241"/>
    </source>
</evidence>
<dbReference type="OrthoDB" id="9777830at2"/>
<dbReference type="SUPFAM" id="SSF53335">
    <property type="entry name" value="S-adenosyl-L-methionine-dependent methyltransferases"/>
    <property type="match status" value="1"/>
</dbReference>
<protein>
    <submittedName>
        <fullName evidence="2">Class I SAM-dependent methyltransferase</fullName>
    </submittedName>
</protein>
<dbReference type="GO" id="GO:0032259">
    <property type="term" value="P:methylation"/>
    <property type="evidence" value="ECO:0007669"/>
    <property type="project" value="UniProtKB-KW"/>
</dbReference>
<evidence type="ECO:0000313" key="2">
    <source>
        <dbReference type="EMBL" id="QCJ00160.1"/>
    </source>
</evidence>
<dbReference type="GO" id="GO:0008757">
    <property type="term" value="F:S-adenosylmethionine-dependent methyltransferase activity"/>
    <property type="evidence" value="ECO:0007669"/>
    <property type="project" value="InterPro"/>
</dbReference>
<dbReference type="EMBL" id="CP072168">
    <property type="protein sequence ID" value="QYA09397.1"/>
    <property type="molecule type" value="Genomic_DNA"/>
</dbReference>
<feature type="domain" description="Methyltransferase type 11" evidence="1">
    <location>
        <begin position="47"/>
        <end position="143"/>
    </location>
</feature>
<evidence type="ECO:0000313" key="3">
    <source>
        <dbReference type="EMBL" id="QYA09397.1"/>
    </source>
</evidence>